<dbReference type="AlphaFoldDB" id="A0A1W2H9D2"/>
<evidence type="ECO:0000313" key="4">
    <source>
        <dbReference type="Proteomes" id="UP000192333"/>
    </source>
</evidence>
<gene>
    <name evidence="3" type="ORF">SAMN00777080_3946</name>
</gene>
<feature type="compositionally biased region" description="Basic and acidic residues" evidence="1">
    <location>
        <begin position="41"/>
        <end position="66"/>
    </location>
</feature>
<dbReference type="EMBL" id="LT838813">
    <property type="protein sequence ID" value="SMD45298.1"/>
    <property type="molecule type" value="Genomic_DNA"/>
</dbReference>
<evidence type="ECO:0000256" key="1">
    <source>
        <dbReference type="SAM" id="MobiDB-lite"/>
    </source>
</evidence>
<sequence>MDAGNIIYIIAIIIYFIYTAVKKGQKPQDLEGPDNLPSDNQPERKPVSFEDLLKEIRSGQQQREKTLPQTGQGTSAQTKPIPSQSPVSREFEPQRDIMRGDRPRSKAYGDYEGTGAEIVKPKMKTLDEQVSLTASVEGIKSNLKSERFTTTETKSRYAEMLSNPATIKDAVILSEILNRKKF</sequence>
<protein>
    <submittedName>
        <fullName evidence="3">Uncharacterized protein</fullName>
    </submittedName>
</protein>
<dbReference type="OrthoDB" id="840081at2"/>
<dbReference type="RefSeq" id="WP_084122033.1">
    <property type="nucleotide sequence ID" value="NZ_LT838813.1"/>
</dbReference>
<keyword evidence="2" id="KW-0812">Transmembrane</keyword>
<evidence type="ECO:0000313" key="3">
    <source>
        <dbReference type="EMBL" id="SMD45298.1"/>
    </source>
</evidence>
<feature type="compositionally biased region" description="Polar residues" evidence="1">
    <location>
        <begin position="67"/>
        <end position="87"/>
    </location>
</feature>
<feature type="compositionally biased region" description="Basic and acidic residues" evidence="1">
    <location>
        <begin position="89"/>
        <end position="109"/>
    </location>
</feature>
<dbReference type="Proteomes" id="UP000192333">
    <property type="component" value="Chromosome I"/>
</dbReference>
<feature type="transmembrane region" description="Helical" evidence="2">
    <location>
        <begin position="6"/>
        <end position="21"/>
    </location>
</feature>
<feature type="region of interest" description="Disordered" evidence="1">
    <location>
        <begin position="26"/>
        <end position="110"/>
    </location>
</feature>
<organism evidence="3 4">
    <name type="scientific">Aquiflexum balticum DSM 16537</name>
    <dbReference type="NCBI Taxonomy" id="758820"/>
    <lineage>
        <taxon>Bacteria</taxon>
        <taxon>Pseudomonadati</taxon>
        <taxon>Bacteroidota</taxon>
        <taxon>Cytophagia</taxon>
        <taxon>Cytophagales</taxon>
        <taxon>Cyclobacteriaceae</taxon>
        <taxon>Aquiflexum</taxon>
    </lineage>
</organism>
<keyword evidence="2" id="KW-0472">Membrane</keyword>
<proteinExistence type="predicted"/>
<name>A0A1W2H9D2_9BACT</name>
<reference evidence="4" key="1">
    <citation type="submission" date="2017-04" db="EMBL/GenBank/DDBJ databases">
        <authorList>
            <person name="Varghese N."/>
            <person name="Submissions S."/>
        </authorList>
    </citation>
    <scope>NUCLEOTIDE SEQUENCE [LARGE SCALE GENOMIC DNA]</scope>
    <source>
        <strain evidence="4">DSM 16537</strain>
    </source>
</reference>
<evidence type="ECO:0000256" key="2">
    <source>
        <dbReference type="SAM" id="Phobius"/>
    </source>
</evidence>
<keyword evidence="4" id="KW-1185">Reference proteome</keyword>
<accession>A0A1W2H9D2</accession>
<keyword evidence="2" id="KW-1133">Transmembrane helix</keyword>
<dbReference type="STRING" id="758820.SAMN00777080_3946"/>